<evidence type="ECO:0000256" key="2">
    <source>
        <dbReference type="SAM" id="MobiDB-lite"/>
    </source>
</evidence>
<organism evidence="5 6">
    <name type="scientific">Actinomyces viscosus</name>
    <dbReference type="NCBI Taxonomy" id="1656"/>
    <lineage>
        <taxon>Bacteria</taxon>
        <taxon>Bacillati</taxon>
        <taxon>Actinomycetota</taxon>
        <taxon>Actinomycetes</taxon>
        <taxon>Actinomycetales</taxon>
        <taxon>Actinomycetaceae</taxon>
        <taxon>Actinomyces</taxon>
    </lineage>
</organism>
<feature type="transmembrane region" description="Helical" evidence="3">
    <location>
        <begin position="205"/>
        <end position="223"/>
    </location>
</feature>
<dbReference type="EMBL" id="LR134477">
    <property type="protein sequence ID" value="VEI14887.1"/>
    <property type="molecule type" value="Genomic_DNA"/>
</dbReference>
<feature type="transmembrane region" description="Helical" evidence="3">
    <location>
        <begin position="66"/>
        <end position="90"/>
    </location>
</feature>
<feature type="transmembrane region" description="Helical" evidence="3">
    <location>
        <begin position="129"/>
        <end position="150"/>
    </location>
</feature>
<feature type="domain" description="EamA" evidence="4">
    <location>
        <begin position="202"/>
        <end position="332"/>
    </location>
</feature>
<dbReference type="PANTHER" id="PTHR22911">
    <property type="entry name" value="ACYL-MALONYL CONDENSING ENZYME-RELATED"/>
    <property type="match status" value="1"/>
</dbReference>
<feature type="transmembrane region" description="Helical" evidence="3">
    <location>
        <begin position="157"/>
        <end position="177"/>
    </location>
</feature>
<feature type="transmembrane region" description="Helical" evidence="3">
    <location>
        <begin position="266"/>
        <end position="286"/>
    </location>
</feature>
<evidence type="ECO:0000256" key="1">
    <source>
        <dbReference type="ARBA" id="ARBA00007362"/>
    </source>
</evidence>
<dbReference type="GO" id="GO:0016020">
    <property type="term" value="C:membrane"/>
    <property type="evidence" value="ECO:0007669"/>
    <property type="project" value="InterPro"/>
</dbReference>
<evidence type="ECO:0000259" key="4">
    <source>
        <dbReference type="Pfam" id="PF00892"/>
    </source>
</evidence>
<reference evidence="5 6" key="1">
    <citation type="submission" date="2018-12" db="EMBL/GenBank/DDBJ databases">
        <authorList>
            <consortium name="Pathogen Informatics"/>
        </authorList>
    </citation>
    <scope>NUCLEOTIDE SEQUENCE [LARGE SCALE GENOMIC DNA]</scope>
    <source>
        <strain evidence="5 6">NCTC10951</strain>
    </source>
</reference>
<dbReference type="KEGG" id="avc:NCTC10951_00763"/>
<accession>A0A448PIX7</accession>
<dbReference type="Pfam" id="PF00892">
    <property type="entry name" value="EamA"/>
    <property type="match status" value="2"/>
</dbReference>
<feature type="region of interest" description="Disordered" evidence="2">
    <location>
        <begin position="1"/>
        <end position="20"/>
    </location>
</feature>
<feature type="transmembrane region" description="Helical" evidence="3">
    <location>
        <begin position="235"/>
        <end position="254"/>
    </location>
</feature>
<evidence type="ECO:0000313" key="5">
    <source>
        <dbReference type="EMBL" id="VEI14887.1"/>
    </source>
</evidence>
<dbReference type="InterPro" id="IPR037185">
    <property type="entry name" value="EmrE-like"/>
</dbReference>
<feature type="transmembrane region" description="Helical" evidence="3">
    <location>
        <begin position="102"/>
        <end position="123"/>
    </location>
</feature>
<gene>
    <name evidence="5" type="ORF">NCTC10951_00763</name>
</gene>
<keyword evidence="3" id="KW-0812">Transmembrane</keyword>
<evidence type="ECO:0000256" key="3">
    <source>
        <dbReference type="SAM" id="Phobius"/>
    </source>
</evidence>
<evidence type="ECO:0000313" key="6">
    <source>
        <dbReference type="Proteomes" id="UP000268658"/>
    </source>
</evidence>
<feature type="domain" description="EamA" evidence="4">
    <location>
        <begin position="34"/>
        <end position="174"/>
    </location>
</feature>
<dbReference type="InterPro" id="IPR000620">
    <property type="entry name" value="EamA_dom"/>
</dbReference>
<feature type="transmembrane region" description="Helical" evidence="3">
    <location>
        <begin position="34"/>
        <end position="54"/>
    </location>
</feature>
<dbReference type="AlphaFoldDB" id="A0A448PIX7"/>
<dbReference type="SUPFAM" id="SSF103481">
    <property type="entry name" value="Multidrug resistance efflux transporter EmrE"/>
    <property type="match status" value="2"/>
</dbReference>
<keyword evidence="3" id="KW-1133">Transmembrane helix</keyword>
<sequence length="351" mass="37174">MLCPPGENSGDTTAMSQTSSTESSVTDYVMNKKLGAVAMLLSATGMGLVGTISRGTTAGLADADKAVIGSFLAFGRMTVGLLGFILILVLTGKTGLFRRTRLSTTVILGGISIGLSLGCYISSTLMTSIANAVFLIYTGPLFCALLARIFRKEKISVLSGIFLSLVFVGMLLTIGIIDVKNGSLTFGLDLSASSPEFPNKSLGDLLGLLSGVFYGLAMFFYGYRKDVDSVVRGVWNFFWAASATLVMSIILRPWHGVSSFTSTNWMWAVALFLICGLFALGFLVVAGRNLPAVEYSTISYWECPVAILCGLLVWGEQLTPVGMVGGLLIVGGGLAPIVLDAVTRRSRTSRS</sequence>
<proteinExistence type="inferred from homology"/>
<dbReference type="Proteomes" id="UP000268658">
    <property type="component" value="Chromosome"/>
</dbReference>
<name>A0A448PIX7_ACTVI</name>
<keyword evidence="3" id="KW-0472">Membrane</keyword>
<feature type="transmembrane region" description="Helical" evidence="3">
    <location>
        <begin position="321"/>
        <end position="342"/>
    </location>
</feature>
<feature type="transmembrane region" description="Helical" evidence="3">
    <location>
        <begin position="298"/>
        <end position="315"/>
    </location>
</feature>
<protein>
    <submittedName>
        <fullName evidence="5">Predicted permeases</fullName>
    </submittedName>
</protein>
<comment type="similarity">
    <text evidence="1">Belongs to the EamA transporter family.</text>
</comment>
<feature type="compositionally biased region" description="Polar residues" evidence="2">
    <location>
        <begin position="9"/>
        <end position="20"/>
    </location>
</feature>